<dbReference type="InterPro" id="IPR004268">
    <property type="entry name" value="MurJ"/>
</dbReference>
<dbReference type="HAMAP" id="MF_02078">
    <property type="entry name" value="MurJ_MviN"/>
    <property type="match status" value="1"/>
</dbReference>
<keyword evidence="5 8" id="KW-0573">Peptidoglycan synthesis</keyword>
<evidence type="ECO:0000313" key="10">
    <source>
        <dbReference type="EMBL" id="TGY44386.1"/>
    </source>
</evidence>
<dbReference type="PANTHER" id="PTHR47019">
    <property type="entry name" value="LIPID II FLIPPASE MURJ"/>
    <property type="match status" value="1"/>
</dbReference>
<feature type="transmembrane region" description="Helical" evidence="8">
    <location>
        <begin position="157"/>
        <end position="177"/>
    </location>
</feature>
<evidence type="ECO:0000256" key="5">
    <source>
        <dbReference type="ARBA" id="ARBA00022984"/>
    </source>
</evidence>
<keyword evidence="6 8" id="KW-1133">Transmembrane helix</keyword>
<feature type="transmembrane region" description="Helical" evidence="8">
    <location>
        <begin position="469"/>
        <end position="486"/>
    </location>
</feature>
<dbReference type="OrthoDB" id="9804143at2"/>
<dbReference type="PRINTS" id="PR01806">
    <property type="entry name" value="VIRFACTRMVIN"/>
</dbReference>
<feature type="transmembrane region" description="Helical" evidence="8">
    <location>
        <begin position="268"/>
        <end position="288"/>
    </location>
</feature>
<dbReference type="GO" id="GO:0005886">
    <property type="term" value="C:plasma membrane"/>
    <property type="evidence" value="ECO:0007669"/>
    <property type="project" value="UniProtKB-SubCell"/>
</dbReference>
<evidence type="ECO:0000256" key="2">
    <source>
        <dbReference type="ARBA" id="ARBA00022475"/>
    </source>
</evidence>
<dbReference type="Pfam" id="PF03023">
    <property type="entry name" value="MurJ"/>
    <property type="match status" value="1"/>
</dbReference>
<evidence type="ECO:0000256" key="6">
    <source>
        <dbReference type="ARBA" id="ARBA00022989"/>
    </source>
</evidence>
<proteinExistence type="inferred from homology"/>
<dbReference type="GO" id="GO:0015648">
    <property type="term" value="F:lipid-linked peptidoglycan transporter activity"/>
    <property type="evidence" value="ECO:0007669"/>
    <property type="project" value="UniProtKB-UniRule"/>
</dbReference>
<dbReference type="GO" id="GO:0008360">
    <property type="term" value="P:regulation of cell shape"/>
    <property type="evidence" value="ECO:0007669"/>
    <property type="project" value="UniProtKB-UniRule"/>
</dbReference>
<dbReference type="GO" id="GO:0071555">
    <property type="term" value="P:cell wall organization"/>
    <property type="evidence" value="ECO:0007669"/>
    <property type="project" value="UniProtKB-UniRule"/>
</dbReference>
<dbReference type="AlphaFoldDB" id="A0A4S2DPP1"/>
<protein>
    <recommendedName>
        <fullName evidence="8">Probable lipid II flippase MurJ</fullName>
    </recommendedName>
</protein>
<dbReference type="GO" id="GO:0009252">
    <property type="term" value="P:peptidoglycan biosynthetic process"/>
    <property type="evidence" value="ECO:0007669"/>
    <property type="project" value="UniProtKB-UniRule"/>
</dbReference>
<comment type="pathway">
    <text evidence="8">Cell wall biogenesis; peptidoglycan biosynthesis.</text>
</comment>
<evidence type="ECO:0000256" key="8">
    <source>
        <dbReference type="HAMAP-Rule" id="MF_02078"/>
    </source>
</evidence>
<evidence type="ECO:0000256" key="7">
    <source>
        <dbReference type="ARBA" id="ARBA00023136"/>
    </source>
</evidence>
<comment type="function">
    <text evidence="8 9">Involved in peptidoglycan biosynthesis. Transports lipid-linked peptidoglycan precursors from the inner to the outer leaflet of the cytoplasmic membrane.</text>
</comment>
<evidence type="ECO:0000313" key="11">
    <source>
        <dbReference type="Proteomes" id="UP000306888"/>
    </source>
</evidence>
<feature type="transmembrane region" description="Helical" evidence="8">
    <location>
        <begin position="227"/>
        <end position="246"/>
    </location>
</feature>
<dbReference type="RefSeq" id="WP_136005530.1">
    <property type="nucleotide sequence ID" value="NZ_SRYR01000001.1"/>
</dbReference>
<reference evidence="10 11" key="1">
    <citation type="submission" date="2019-04" db="EMBL/GenBank/DDBJ databases">
        <title>Microbes associate with the intestines of laboratory mice.</title>
        <authorList>
            <person name="Navarre W."/>
            <person name="Wong E."/>
            <person name="Huang K."/>
            <person name="Tropini C."/>
            <person name="Ng K."/>
            <person name="Yu B."/>
        </authorList>
    </citation>
    <scope>NUCLEOTIDE SEQUENCE [LARGE SCALE GENOMIC DNA]</scope>
    <source>
        <strain evidence="10 11">NM50_B9-20</strain>
    </source>
</reference>
<dbReference type="CDD" id="cd13123">
    <property type="entry name" value="MATE_MurJ_like"/>
    <property type="match status" value="1"/>
</dbReference>
<feature type="transmembrane region" description="Helical" evidence="8">
    <location>
        <begin position="88"/>
        <end position="108"/>
    </location>
</feature>
<feature type="transmembrane region" description="Helical" evidence="8">
    <location>
        <begin position="445"/>
        <end position="463"/>
    </location>
</feature>
<sequence>MNRNKVFKATIIVMAMTILSRIIGFGRDILAAYHFGANSSYDVYVASVAIPESVFMIIGLAISTTFIPMLSEIKYSKSKEEMFRFSNNVINILSVLSIVIIILGLIFTKEIVNLFVPNFSPEQLELTIFLTRITLINVIFLCVNVCFLSILQVCEDFIIPSILGLFFNLPIILYLILFKDVSILGLTVANVLGNFFRIIIQIPSLYKQGFRFKLYINFKDEKIKNMMILLGPVVIGAGANSINMLVDKSVASGLTSGSMAALEYSQKIVQFANTAITTSIVSVVYPLMANKLNAGDRQGFLKYLTKSITTICLVLIPLAFGIVFLSKDIVSFIYERGKFDETAVMLTSMALFGYAIQLPFAGIRDILNSSLFSMKKTKVTTINGIIGVVVNIVLSIILSKYIGVLGIAVATSVSSLVIALLLLNSTRKIVGKLDVAELMIKISKIMISSCIMVISLYYINMFLDIHNSFLILVIDGVIGIIIYFVICKLLNIEELDEATQLLAVKFKGGKK</sequence>
<dbReference type="EMBL" id="SRYR01000001">
    <property type="protein sequence ID" value="TGY44386.1"/>
    <property type="molecule type" value="Genomic_DNA"/>
</dbReference>
<accession>A0A4S2DPP1</accession>
<keyword evidence="7 8" id="KW-0472">Membrane</keyword>
<dbReference type="InterPro" id="IPR051050">
    <property type="entry name" value="Lipid_II_flippase_MurJ/MviN"/>
</dbReference>
<name>A0A4S2DPP1_9CLOT</name>
<evidence type="ECO:0000256" key="9">
    <source>
        <dbReference type="PIRNR" id="PIRNR002869"/>
    </source>
</evidence>
<keyword evidence="8 9" id="KW-0813">Transport</keyword>
<keyword evidence="8 9" id="KW-0961">Cell wall biogenesis/degradation</keyword>
<keyword evidence="11" id="KW-1185">Reference proteome</keyword>
<dbReference type="NCBIfam" id="TIGR01695">
    <property type="entry name" value="murJ_mviN"/>
    <property type="match status" value="1"/>
</dbReference>
<feature type="transmembrane region" description="Helical" evidence="8">
    <location>
        <begin position="379"/>
        <end position="398"/>
    </location>
</feature>
<evidence type="ECO:0000256" key="4">
    <source>
        <dbReference type="ARBA" id="ARBA00022960"/>
    </source>
</evidence>
<dbReference type="PANTHER" id="PTHR47019:SF1">
    <property type="entry name" value="LIPID II FLIPPASE MURJ"/>
    <property type="match status" value="1"/>
</dbReference>
<dbReference type="UniPathway" id="UPA00219"/>
<dbReference type="PIRSF" id="PIRSF002869">
    <property type="entry name" value="MviN"/>
    <property type="match status" value="1"/>
</dbReference>
<feature type="transmembrane region" description="Helical" evidence="8">
    <location>
        <begin position="183"/>
        <end position="206"/>
    </location>
</feature>
<feature type="transmembrane region" description="Helical" evidence="8">
    <location>
        <begin position="44"/>
        <end position="67"/>
    </location>
</feature>
<comment type="caution">
    <text evidence="10">The sequence shown here is derived from an EMBL/GenBank/DDBJ whole genome shotgun (WGS) entry which is preliminary data.</text>
</comment>
<feature type="transmembrane region" description="Helical" evidence="8">
    <location>
        <begin position="7"/>
        <end position="24"/>
    </location>
</feature>
<feature type="transmembrane region" description="Helical" evidence="8">
    <location>
        <begin position="128"/>
        <end position="150"/>
    </location>
</feature>
<feature type="transmembrane region" description="Helical" evidence="8">
    <location>
        <begin position="300"/>
        <end position="325"/>
    </location>
</feature>
<organism evidence="10 11">
    <name type="scientific">Clostridium sartagoforme</name>
    <dbReference type="NCBI Taxonomy" id="84031"/>
    <lineage>
        <taxon>Bacteria</taxon>
        <taxon>Bacillati</taxon>
        <taxon>Bacillota</taxon>
        <taxon>Clostridia</taxon>
        <taxon>Eubacteriales</taxon>
        <taxon>Clostridiaceae</taxon>
        <taxon>Clostridium</taxon>
    </lineage>
</organism>
<dbReference type="GO" id="GO:0034204">
    <property type="term" value="P:lipid translocation"/>
    <property type="evidence" value="ECO:0007669"/>
    <property type="project" value="TreeGrafter"/>
</dbReference>
<keyword evidence="2 8" id="KW-1003">Cell membrane</keyword>
<keyword evidence="3 8" id="KW-0812">Transmembrane</keyword>
<comment type="subcellular location">
    <subcellularLocation>
        <location evidence="1 8">Cell membrane</location>
        <topology evidence="1 8">Multi-pass membrane protein</topology>
    </subcellularLocation>
</comment>
<keyword evidence="4 8" id="KW-0133">Cell shape</keyword>
<feature type="transmembrane region" description="Helical" evidence="8">
    <location>
        <begin position="404"/>
        <end position="424"/>
    </location>
</feature>
<comment type="similarity">
    <text evidence="8 9">Belongs to the MurJ/MviN family.</text>
</comment>
<evidence type="ECO:0000256" key="3">
    <source>
        <dbReference type="ARBA" id="ARBA00022692"/>
    </source>
</evidence>
<feature type="transmembrane region" description="Helical" evidence="8">
    <location>
        <begin position="345"/>
        <end position="367"/>
    </location>
</feature>
<evidence type="ECO:0000256" key="1">
    <source>
        <dbReference type="ARBA" id="ARBA00004651"/>
    </source>
</evidence>
<dbReference type="Proteomes" id="UP000306888">
    <property type="component" value="Unassembled WGS sequence"/>
</dbReference>
<gene>
    <name evidence="8 10" type="primary">murJ</name>
    <name evidence="10" type="ORF">E5347_06125</name>
</gene>